<keyword evidence="4" id="KW-0112">Calmodulin-binding</keyword>
<comment type="similarity">
    <text evidence="1">Belongs to the WD repeat striatin family.</text>
</comment>
<feature type="region of interest" description="Disordered" evidence="6">
    <location>
        <begin position="96"/>
        <end position="158"/>
    </location>
</feature>
<dbReference type="PANTHER" id="PTHR15653:SF0">
    <property type="entry name" value="CONNECTOR OF KINASE TO AP-1, ISOFORM E"/>
    <property type="match status" value="1"/>
</dbReference>
<dbReference type="InterPro" id="IPR001680">
    <property type="entry name" value="WD40_rpt"/>
</dbReference>
<feature type="compositionally biased region" description="Low complexity" evidence="6">
    <location>
        <begin position="579"/>
        <end position="596"/>
    </location>
</feature>
<evidence type="ECO:0000256" key="2">
    <source>
        <dbReference type="ARBA" id="ARBA00022574"/>
    </source>
</evidence>
<dbReference type="SMART" id="SM00320">
    <property type="entry name" value="WD40"/>
    <property type="match status" value="7"/>
</dbReference>
<feature type="region of interest" description="Disordered" evidence="6">
    <location>
        <begin position="315"/>
        <end position="334"/>
    </location>
</feature>
<dbReference type="InterPro" id="IPR020472">
    <property type="entry name" value="WD40_PAC1"/>
</dbReference>
<dbReference type="Gene3D" id="2.130.10.10">
    <property type="entry name" value="YVTN repeat-like/Quinoprotein amine dehydrogenase"/>
    <property type="match status" value="2"/>
</dbReference>
<reference evidence="8 9" key="1">
    <citation type="submission" date="2024-06" db="EMBL/GenBank/DDBJ databases">
        <title>Complete genome of Phlyctema vagabunda strain 19-DSS-EL-015.</title>
        <authorList>
            <person name="Fiorenzani C."/>
        </authorList>
    </citation>
    <scope>NUCLEOTIDE SEQUENCE [LARGE SCALE GENOMIC DNA]</scope>
    <source>
        <strain evidence="8 9">19-DSS-EL-015</strain>
    </source>
</reference>
<feature type="compositionally biased region" description="Basic residues" evidence="6">
    <location>
        <begin position="356"/>
        <end position="367"/>
    </location>
</feature>
<dbReference type="Pfam" id="PF00400">
    <property type="entry name" value="WD40"/>
    <property type="match status" value="5"/>
</dbReference>
<keyword evidence="9" id="KW-1185">Reference proteome</keyword>
<dbReference type="EMBL" id="JBFCZG010000001">
    <property type="protein sequence ID" value="KAL3427945.1"/>
    <property type="molecule type" value="Genomic_DNA"/>
</dbReference>
<feature type="compositionally biased region" description="Basic and acidic residues" evidence="6">
    <location>
        <begin position="96"/>
        <end position="133"/>
    </location>
</feature>
<feature type="compositionally biased region" description="Gly residues" evidence="6">
    <location>
        <begin position="8"/>
        <end position="23"/>
    </location>
</feature>
<evidence type="ECO:0000313" key="9">
    <source>
        <dbReference type="Proteomes" id="UP001629113"/>
    </source>
</evidence>
<dbReference type="PRINTS" id="PR00320">
    <property type="entry name" value="GPROTEINBRPT"/>
</dbReference>
<evidence type="ECO:0000313" key="8">
    <source>
        <dbReference type="EMBL" id="KAL3427945.1"/>
    </source>
</evidence>
<sequence>MAWQSLPGMGGGNNGASSNGGDGNQANQPQGTEYTLQGVMRFLQTEWHKHERDRNAWEIERQEMKSRIARLEGSNRKADASIKSLKRYVDMLEKSLKQRDEKLKGKDPSHESQKNEKENRSGNKNRPRNEKPHNSFLDVEDEGGKGEDEPDRHGMKGFVDKAQGELTYLMVSPSNPVPPREPVLSAEELMPPQFVGQQNQNLEEIYLQQARQKNMRESNLPRPSPTPNHNPPPVPLTLLPARNPDPQVSRSLADQQPLPQTQTPQGEWHSAFQAPEPVKEEEEVTKINHSYDSYGRPIETETPMMEKDKSIENDGWDFNETAQFPDPEPKAVAQRPDTDLFPVAQDPPKSPGRNPNSHRRKGSMSRRRSAEVELSLNPAQKSDIGNFKVRFGLRGHLDAVRSVIFTGGGSPGEPELCTTGDDGTIKRWIIPARYETQGGAHVPSNDLDISSYFTHRGHTGAVMCLTAWSPSQNFSSGGRAQGDGWVFSGGQDATVRVWERGRVDPKATLEGHTDAVWTVCVLPGTTGTVFGSNNAFGGSDRIILATGAADGSVKVWSISAPPQLISPSGGSQRRGGRVRGNSMSSGSAFPSSPQPSIASNSPFHYTLIHSISRANSSASPTCITPLSQSGEAFVVSYSDAAVMVYDTRTGEEMASMATLETYDGTPATGVNAIIATTSGLDGSLSFDSGRGLSEDEGVVHSATSSSRGIEGVIISGHEDRFIRFFDANSGQCTYNMLAHPAAISALSMSPDGRELVSAGHDASLRFWSMEKRSCTQEITSHRLMRGEGVCSVVWSQDGRWVVSAGGDGVVKVFAR</sequence>
<evidence type="ECO:0000256" key="3">
    <source>
        <dbReference type="ARBA" id="ARBA00022737"/>
    </source>
</evidence>
<dbReference type="InterPro" id="IPR036322">
    <property type="entry name" value="WD40_repeat_dom_sf"/>
</dbReference>
<feature type="domain" description="Striatin N-terminal" evidence="7">
    <location>
        <begin position="35"/>
        <end position="173"/>
    </location>
</feature>
<keyword evidence="2" id="KW-0853">WD repeat</keyword>
<feature type="compositionally biased region" description="Pro residues" evidence="6">
    <location>
        <begin position="222"/>
        <end position="235"/>
    </location>
</feature>
<feature type="region of interest" description="Disordered" evidence="6">
    <location>
        <begin position="339"/>
        <end position="377"/>
    </location>
</feature>
<dbReference type="InterPro" id="IPR013258">
    <property type="entry name" value="Striatin_N"/>
</dbReference>
<dbReference type="PANTHER" id="PTHR15653">
    <property type="entry name" value="STRIATIN"/>
    <property type="match status" value="1"/>
</dbReference>
<keyword evidence="3" id="KW-0677">Repeat</keyword>
<evidence type="ECO:0000256" key="5">
    <source>
        <dbReference type="ARBA" id="ARBA00023054"/>
    </source>
</evidence>
<name>A0ABR4PX59_9HELO</name>
<evidence type="ECO:0000256" key="4">
    <source>
        <dbReference type="ARBA" id="ARBA00022860"/>
    </source>
</evidence>
<dbReference type="InterPro" id="IPR015943">
    <property type="entry name" value="WD40/YVTN_repeat-like_dom_sf"/>
</dbReference>
<accession>A0ABR4PX59</accession>
<organism evidence="8 9">
    <name type="scientific">Phlyctema vagabunda</name>
    <dbReference type="NCBI Taxonomy" id="108571"/>
    <lineage>
        <taxon>Eukaryota</taxon>
        <taxon>Fungi</taxon>
        <taxon>Dikarya</taxon>
        <taxon>Ascomycota</taxon>
        <taxon>Pezizomycotina</taxon>
        <taxon>Leotiomycetes</taxon>
        <taxon>Helotiales</taxon>
        <taxon>Dermateaceae</taxon>
        <taxon>Phlyctema</taxon>
    </lineage>
</organism>
<feature type="region of interest" description="Disordered" evidence="6">
    <location>
        <begin position="1"/>
        <end position="33"/>
    </location>
</feature>
<feature type="region of interest" description="Disordered" evidence="6">
    <location>
        <begin position="564"/>
        <end position="596"/>
    </location>
</feature>
<evidence type="ECO:0000259" key="7">
    <source>
        <dbReference type="Pfam" id="PF08232"/>
    </source>
</evidence>
<evidence type="ECO:0000256" key="6">
    <source>
        <dbReference type="SAM" id="MobiDB-lite"/>
    </source>
</evidence>
<dbReference type="CDD" id="cd00200">
    <property type="entry name" value="WD40"/>
    <property type="match status" value="1"/>
</dbReference>
<dbReference type="Proteomes" id="UP001629113">
    <property type="component" value="Unassembled WGS sequence"/>
</dbReference>
<evidence type="ECO:0000256" key="1">
    <source>
        <dbReference type="ARBA" id="ARBA00009616"/>
    </source>
</evidence>
<dbReference type="Pfam" id="PF08232">
    <property type="entry name" value="Striatin"/>
    <property type="match status" value="1"/>
</dbReference>
<protein>
    <submittedName>
        <fullName evidence="8">Striatin Pro11</fullName>
    </submittedName>
</protein>
<dbReference type="InterPro" id="IPR051488">
    <property type="entry name" value="WD_repeat_striatin"/>
</dbReference>
<keyword evidence="5" id="KW-0175">Coiled coil</keyword>
<dbReference type="Gene3D" id="1.20.5.300">
    <property type="match status" value="1"/>
</dbReference>
<feature type="compositionally biased region" description="Basic and acidic residues" evidence="6">
    <location>
        <begin position="142"/>
        <end position="158"/>
    </location>
</feature>
<feature type="compositionally biased region" description="Low complexity" evidence="6">
    <location>
        <begin position="255"/>
        <end position="265"/>
    </location>
</feature>
<dbReference type="SUPFAM" id="SSF50978">
    <property type="entry name" value="WD40 repeat-like"/>
    <property type="match status" value="1"/>
</dbReference>
<gene>
    <name evidence="8" type="ORF">PVAG01_01453</name>
</gene>
<comment type="caution">
    <text evidence="8">The sequence shown here is derived from an EMBL/GenBank/DDBJ whole genome shotgun (WGS) entry which is preliminary data.</text>
</comment>
<feature type="region of interest" description="Disordered" evidence="6">
    <location>
        <begin position="200"/>
        <end position="303"/>
    </location>
</feature>
<proteinExistence type="inferred from homology"/>